<dbReference type="InterPro" id="IPR043502">
    <property type="entry name" value="DNA/RNA_pol_sf"/>
</dbReference>
<feature type="region of interest" description="Disordered" evidence="1">
    <location>
        <begin position="1875"/>
        <end position="1904"/>
    </location>
</feature>
<dbReference type="InterPro" id="IPR036397">
    <property type="entry name" value="RNaseH_sf"/>
</dbReference>
<dbReference type="InterPro" id="IPR041588">
    <property type="entry name" value="Integrase_H2C2"/>
</dbReference>
<dbReference type="Pfam" id="PF17921">
    <property type="entry name" value="Integrase_H2C2"/>
    <property type="match status" value="1"/>
</dbReference>
<evidence type="ECO:0000259" key="2">
    <source>
        <dbReference type="Pfam" id="PF17921"/>
    </source>
</evidence>
<comment type="caution">
    <text evidence="4">The sequence shown here is derived from an EMBL/GenBank/DDBJ whole genome shotgun (WGS) entry which is preliminary data.</text>
</comment>
<proteinExistence type="predicted"/>
<dbReference type="SUPFAM" id="SSF53098">
    <property type="entry name" value="Ribonuclease H-like"/>
    <property type="match status" value="1"/>
</dbReference>
<organism evidence="4 5">
    <name type="scientific">Araneus ventricosus</name>
    <name type="common">Orbweaver spider</name>
    <name type="synonym">Epeira ventricosa</name>
    <dbReference type="NCBI Taxonomy" id="182803"/>
    <lineage>
        <taxon>Eukaryota</taxon>
        <taxon>Metazoa</taxon>
        <taxon>Ecdysozoa</taxon>
        <taxon>Arthropoda</taxon>
        <taxon>Chelicerata</taxon>
        <taxon>Arachnida</taxon>
        <taxon>Araneae</taxon>
        <taxon>Araneomorphae</taxon>
        <taxon>Entelegynae</taxon>
        <taxon>Araneoidea</taxon>
        <taxon>Araneidae</taxon>
        <taxon>Araneus</taxon>
    </lineage>
</organism>
<evidence type="ECO:0000313" key="5">
    <source>
        <dbReference type="Proteomes" id="UP000499080"/>
    </source>
</evidence>
<dbReference type="Gene3D" id="3.30.420.10">
    <property type="entry name" value="Ribonuclease H-like superfamily/Ribonuclease H"/>
    <property type="match status" value="1"/>
</dbReference>
<dbReference type="Gene3D" id="3.10.10.10">
    <property type="entry name" value="HIV Type 1 Reverse Transcriptase, subunit A, domain 1"/>
    <property type="match status" value="1"/>
</dbReference>
<dbReference type="InterPro" id="IPR012337">
    <property type="entry name" value="RNaseH-like_sf"/>
</dbReference>
<dbReference type="OrthoDB" id="6431044at2759"/>
<dbReference type="InterPro" id="IPR005312">
    <property type="entry name" value="DUF1759"/>
</dbReference>
<dbReference type="EMBL" id="BGPR01009378">
    <property type="protein sequence ID" value="GBN39609.1"/>
    <property type="molecule type" value="Genomic_DNA"/>
</dbReference>
<dbReference type="Proteomes" id="UP000499080">
    <property type="component" value="Unassembled WGS sequence"/>
</dbReference>
<dbReference type="InterPro" id="IPR008042">
    <property type="entry name" value="Retrotrans_Pao"/>
</dbReference>
<feature type="domain" description="Integrase zinc-binding" evidence="2">
    <location>
        <begin position="1315"/>
        <end position="1369"/>
    </location>
</feature>
<evidence type="ECO:0000313" key="4">
    <source>
        <dbReference type="EMBL" id="GBN39609.1"/>
    </source>
</evidence>
<dbReference type="Gene3D" id="1.10.340.70">
    <property type="match status" value="1"/>
</dbReference>
<keyword evidence="5" id="KW-1185">Reference proteome</keyword>
<gene>
    <name evidence="4" type="ORF">AVEN_259688_1</name>
</gene>
<evidence type="ECO:0000256" key="1">
    <source>
        <dbReference type="SAM" id="MobiDB-lite"/>
    </source>
</evidence>
<feature type="compositionally biased region" description="Polar residues" evidence="1">
    <location>
        <begin position="1875"/>
        <end position="1885"/>
    </location>
</feature>
<protein>
    <submittedName>
        <fullName evidence="4">Uncharacterized protein</fullName>
    </submittedName>
</protein>
<dbReference type="Pfam" id="PF05380">
    <property type="entry name" value="Peptidase_A17"/>
    <property type="match status" value="1"/>
</dbReference>
<dbReference type="InterPro" id="IPR040676">
    <property type="entry name" value="DUF5641"/>
</dbReference>
<dbReference type="InterPro" id="IPR043128">
    <property type="entry name" value="Rev_trsase/Diguanyl_cyclase"/>
</dbReference>
<dbReference type="Gene3D" id="3.30.70.270">
    <property type="match status" value="1"/>
</dbReference>
<evidence type="ECO:0000259" key="3">
    <source>
        <dbReference type="Pfam" id="PF18701"/>
    </source>
</evidence>
<dbReference type="SUPFAM" id="SSF56672">
    <property type="entry name" value="DNA/RNA polymerases"/>
    <property type="match status" value="1"/>
</dbReference>
<dbReference type="GO" id="GO:0071897">
    <property type="term" value="P:DNA biosynthetic process"/>
    <property type="evidence" value="ECO:0007669"/>
    <property type="project" value="UniProtKB-ARBA"/>
</dbReference>
<accession>A0A4Y2NLQ4</accession>
<reference evidence="4 5" key="1">
    <citation type="journal article" date="2019" name="Sci. Rep.">
        <title>Orb-weaving spider Araneus ventricosus genome elucidates the spidroin gene catalogue.</title>
        <authorList>
            <person name="Kono N."/>
            <person name="Nakamura H."/>
            <person name="Ohtoshi R."/>
            <person name="Moran D.A.P."/>
            <person name="Shinohara A."/>
            <person name="Yoshida Y."/>
            <person name="Fujiwara M."/>
            <person name="Mori M."/>
            <person name="Tomita M."/>
            <person name="Arakawa K."/>
        </authorList>
    </citation>
    <scope>NUCLEOTIDE SEQUENCE [LARGE SCALE GENOMIC DNA]</scope>
</reference>
<dbReference type="Pfam" id="PF18701">
    <property type="entry name" value="DUF5641"/>
    <property type="match status" value="1"/>
</dbReference>
<feature type="domain" description="DUF5641" evidence="3">
    <location>
        <begin position="1581"/>
        <end position="1672"/>
    </location>
</feature>
<dbReference type="GO" id="GO:0003676">
    <property type="term" value="F:nucleic acid binding"/>
    <property type="evidence" value="ECO:0007669"/>
    <property type="project" value="InterPro"/>
</dbReference>
<dbReference type="Pfam" id="PF03564">
    <property type="entry name" value="DUF1759"/>
    <property type="match status" value="1"/>
</dbReference>
<dbReference type="GO" id="GO:0042575">
    <property type="term" value="C:DNA polymerase complex"/>
    <property type="evidence" value="ECO:0007669"/>
    <property type="project" value="UniProtKB-ARBA"/>
</dbReference>
<feature type="region of interest" description="Disordered" evidence="1">
    <location>
        <begin position="1731"/>
        <end position="1754"/>
    </location>
</feature>
<dbReference type="InterPro" id="IPR021109">
    <property type="entry name" value="Peptidase_aspartic_dom_sf"/>
</dbReference>
<dbReference type="CDD" id="cd00303">
    <property type="entry name" value="retropepsin_like"/>
    <property type="match status" value="1"/>
</dbReference>
<dbReference type="PANTHER" id="PTHR47331:SF1">
    <property type="entry name" value="GAG-LIKE PROTEIN"/>
    <property type="match status" value="1"/>
</dbReference>
<feature type="compositionally biased region" description="Basic and acidic residues" evidence="1">
    <location>
        <begin position="1734"/>
        <end position="1745"/>
    </location>
</feature>
<name>A0A4Y2NLQ4_ARAVE</name>
<dbReference type="PANTHER" id="PTHR47331">
    <property type="entry name" value="PHD-TYPE DOMAIN-CONTAINING PROTEIN"/>
    <property type="match status" value="1"/>
</dbReference>
<sequence>MFLSVKSCKKEDLILVAQEIGENMPPTAKICDLKGIILNIDEYKSDPDFVKGILENAVMDRKLQEEFELEKIKLNKEQEFELEKIKLKQQQELELEKLKINSELELTRMQTQNQNQGMIHQQIPETSNAKKKFTLPKLQFRQFGDDLKDWLPFWSQFEHVDKDDDIAPENKFQYLVQATVVGSRAREVVESFPPTGENYVKAVDSLKARFGREDLLVEVYVRELLKLIISVQSNQKLAPTFLYDKLESYLRALETLGVTTDKCASILYPMVESCFDEEFLKAWNRSPTSSSANDAKERLENLMLFLKGEVEGEERIFLAMSGFGLTKGEDVKMPRKKKYNLEAQRGKIPTASMLLASTRTTEVKKPKCIFCDGKHVSSDCFNAQKLTLEEKQKIVRDKNCCFACLLPGHSARKCRKFLKCPVCSKKHVTLMCDQLQAFKNANQKKEEEENPSGNDVNLSNVNPNPKVFLQTFKAKLLSSDREKTVRVLCDTGSQKSYILKNIAEEMKYPVGRQETIKHSLFGGVSTKECKHNCYRIKLKQLNGNFTCNFEVLDQAIICENVLPVSEGPWLDELKGLGVILTDTNVSSEPIQVLIGADIMRKLLTGKRKLLSSGLVAVETHLGWTLMGKVPQVSTERVNLAMTVTSLFVKEAEIADLWRLDVLGIKDPMEKKSKQERDLKTKEHFKETVIFNQDNRYEVCLPWADDSFPLPDNFNLAKKRLEVTTEKLLSGNLYDKYENVFQEWLGEGIIEEVPPNEVVLYGNYLPHRPVIKESSSTTPIRPVFDASAKLQGQPSLNQCLQCGPNLIELIPDILARFRVKKFGATADIRKAFLQISVSKEDRDYLHFLWWKNLEEKKLKVFRHTRVVFGVKSSPFLLASVIEHHIEASKGFNSEFKKILKQSFYVDNVVASLDSHEDLKNFISKSTQLMLQGGFELRDWESTECETEHGWETPVLGMKWNRQLDSLRVNMSWMNKLSLEKITKRIMLSAAHKVFDPIGYTAPVMLCPKWINVTAENLKHCTIHTFCDASKEAYAAVVFLRLEEEGSVKLSLLAAKSRIAPLRGGTIPRMELLAALVGARLTNSVIEALNWKEVKCYYWSDSTTVLAWISREENWSVFVRNRVQEIRKLSSPLAWNHVVGELNPADLPSRGCTATQLMSLRWWEGPKWLTELPDFWRHGNILNEDTDEDEIEKEKLKSMKSLANTENIVQCNRIYSFFSKYQQIVRLVGWMLRFKHNCLCTKEERTRGELTSSEFHKAELKLVLMIQHESFEGEEDKKLKGLAVFVEEDKILRVKTQIVNRRDKEDFRKPMLLPSNHEVVLKLIEHYHKKNLHCGLQILQNILREKFWILNGRKTIRKVVSKCVICKRYSSKRLEVDSGPLPENRVRDAAVFQITGVDAAGPLFLRGNQKAWVLLFTCAVYRAVHLEIITSLSTEAFLMGFRRFVARRGRCSTIYCDNGTNFVGAANLLHGLDWNKIIKHGAINAIEWKFNPPTAAWWGGWWERLIRILKDLLKRILGQAQLLYEEMLTILCDCEALMNSSILTYVSESDQLVPISPSSFLQDIKEWSTPDIDAIDHNSLNRRIKYRQNLQKDLRNRFRNEYLGLLVQRTKCRDTRKLAVGDVVLVGADNYKRINWPLGRVTDIIPGKDEIVRLVKIQTSHSKLLRPVQRVYPLEISSVSDFLPPMRVNHTVGIDSDDKETFTECERKVSRKQSYLWLQGDIYRLRKSHYGNIKKKPVESKPKEAKSPARSSLAIPRERLQNNTLKTSGKNCLTTRNSLEALDNDTDGNEDVKKDKHTMNGDLDKEFHCTQGDKLNLIKANRRHPRSITTGTLHLEEMRALKRTTSQPLRPLPPSGAEVASTYLSPSKPIRECSKVLQTPSPLSSPSHSRKLNQKQNAPTAASKRYLLLIHPEN</sequence>
<dbReference type="Gene3D" id="2.40.70.10">
    <property type="entry name" value="Acid Proteases"/>
    <property type="match status" value="1"/>
</dbReference>